<name>A0A392T624_9FABA</name>
<comment type="caution">
    <text evidence="2">The sequence shown here is derived from an EMBL/GenBank/DDBJ whole genome shotgun (WGS) entry which is preliminary data.</text>
</comment>
<dbReference type="Proteomes" id="UP000265520">
    <property type="component" value="Unassembled WGS sequence"/>
</dbReference>
<reference evidence="2 3" key="1">
    <citation type="journal article" date="2018" name="Front. Plant Sci.">
        <title>Red Clover (Trifolium pratense) and Zigzag Clover (T. medium) - A Picture of Genomic Similarities and Differences.</title>
        <authorList>
            <person name="Dluhosova J."/>
            <person name="Istvanek J."/>
            <person name="Nedelnik J."/>
            <person name="Repkova J."/>
        </authorList>
    </citation>
    <scope>NUCLEOTIDE SEQUENCE [LARGE SCALE GENOMIC DNA]</scope>
    <source>
        <strain evidence="3">cv. 10/8</strain>
        <tissue evidence="2">Leaf</tissue>
    </source>
</reference>
<evidence type="ECO:0000313" key="3">
    <source>
        <dbReference type="Proteomes" id="UP000265520"/>
    </source>
</evidence>
<feature type="non-terminal residue" evidence="2">
    <location>
        <position position="94"/>
    </location>
</feature>
<dbReference type="PANTHER" id="PTHR48154">
    <property type="entry name" value="PROTEIN, PUTATIVE-RELATED"/>
    <property type="match status" value="1"/>
</dbReference>
<dbReference type="Pfam" id="PF24924">
    <property type="entry name" value="DUF7745"/>
    <property type="match status" value="1"/>
</dbReference>
<dbReference type="InterPro" id="IPR056647">
    <property type="entry name" value="DUF7745"/>
</dbReference>
<evidence type="ECO:0000259" key="1">
    <source>
        <dbReference type="Pfam" id="PF24924"/>
    </source>
</evidence>
<accession>A0A392T624</accession>
<dbReference type="EMBL" id="LXQA010500779">
    <property type="protein sequence ID" value="MCI55735.1"/>
    <property type="molecule type" value="Genomic_DNA"/>
</dbReference>
<feature type="domain" description="DUF7745" evidence="1">
    <location>
        <begin position="2"/>
        <end position="94"/>
    </location>
</feature>
<dbReference type="PANTHER" id="PTHR48154:SF1">
    <property type="entry name" value="PROTEIN, PUTATIVE-RELATED"/>
    <property type="match status" value="1"/>
</dbReference>
<protein>
    <recommendedName>
        <fullName evidence="1">DUF7745 domain-containing protein</fullName>
    </recommendedName>
</protein>
<dbReference type="AlphaFoldDB" id="A0A392T624"/>
<keyword evidence="3" id="KW-1185">Reference proteome</keyword>
<evidence type="ECO:0000313" key="2">
    <source>
        <dbReference type="EMBL" id="MCI55735.1"/>
    </source>
</evidence>
<feature type="non-terminal residue" evidence="2">
    <location>
        <position position="1"/>
    </location>
</feature>
<proteinExistence type="predicted"/>
<sequence length="94" mass="10801">ASDLELHFKTERDASGFRRDYLEKKATDFAKARDWESLGEILALLIFGLVLFPSQKNFIDVAAISVFWGVRVNGEDPVPAFLADVYYTLHMRYK</sequence>
<organism evidence="2 3">
    <name type="scientific">Trifolium medium</name>
    <dbReference type="NCBI Taxonomy" id="97028"/>
    <lineage>
        <taxon>Eukaryota</taxon>
        <taxon>Viridiplantae</taxon>
        <taxon>Streptophyta</taxon>
        <taxon>Embryophyta</taxon>
        <taxon>Tracheophyta</taxon>
        <taxon>Spermatophyta</taxon>
        <taxon>Magnoliopsida</taxon>
        <taxon>eudicotyledons</taxon>
        <taxon>Gunneridae</taxon>
        <taxon>Pentapetalae</taxon>
        <taxon>rosids</taxon>
        <taxon>fabids</taxon>
        <taxon>Fabales</taxon>
        <taxon>Fabaceae</taxon>
        <taxon>Papilionoideae</taxon>
        <taxon>50 kb inversion clade</taxon>
        <taxon>NPAAA clade</taxon>
        <taxon>Hologalegina</taxon>
        <taxon>IRL clade</taxon>
        <taxon>Trifolieae</taxon>
        <taxon>Trifolium</taxon>
    </lineage>
</organism>